<reference evidence="1" key="1">
    <citation type="journal article" date="2013" name="J. Plant Res.">
        <title>Effect of fungi and light on seed germination of three Opuntia species from semiarid lands of central Mexico.</title>
        <authorList>
            <person name="Delgado-Sanchez P."/>
            <person name="Jimenez-Bremont J.F."/>
            <person name="Guerrero-Gonzalez Mde L."/>
            <person name="Flores J."/>
        </authorList>
    </citation>
    <scope>NUCLEOTIDE SEQUENCE</scope>
    <source>
        <tissue evidence="1">Cladode</tissue>
    </source>
</reference>
<dbReference type="EMBL" id="GISG01002166">
    <property type="protein sequence ID" value="MBA4614390.1"/>
    <property type="molecule type" value="Transcribed_RNA"/>
</dbReference>
<evidence type="ECO:0000313" key="1">
    <source>
        <dbReference type="EMBL" id="MBA4614390.1"/>
    </source>
</evidence>
<organism evidence="1">
    <name type="scientific">Opuntia streptacantha</name>
    <name type="common">Prickly pear cactus</name>
    <name type="synonym">Opuntia cardona</name>
    <dbReference type="NCBI Taxonomy" id="393608"/>
    <lineage>
        <taxon>Eukaryota</taxon>
        <taxon>Viridiplantae</taxon>
        <taxon>Streptophyta</taxon>
        <taxon>Embryophyta</taxon>
        <taxon>Tracheophyta</taxon>
        <taxon>Spermatophyta</taxon>
        <taxon>Magnoliopsida</taxon>
        <taxon>eudicotyledons</taxon>
        <taxon>Gunneridae</taxon>
        <taxon>Pentapetalae</taxon>
        <taxon>Caryophyllales</taxon>
        <taxon>Cactineae</taxon>
        <taxon>Cactaceae</taxon>
        <taxon>Opuntioideae</taxon>
        <taxon>Opuntia</taxon>
    </lineage>
</organism>
<proteinExistence type="predicted"/>
<dbReference type="AlphaFoldDB" id="A0A7C8YC53"/>
<reference evidence="1" key="2">
    <citation type="submission" date="2020-07" db="EMBL/GenBank/DDBJ databases">
        <authorList>
            <person name="Vera ALvarez R."/>
            <person name="Arias-Moreno D.M."/>
            <person name="Jimenez-Jacinto V."/>
            <person name="Jimenez-Bremont J.F."/>
            <person name="Swaminathan K."/>
            <person name="Moose S.P."/>
            <person name="Guerrero-Gonzalez M.L."/>
            <person name="Marino-Ramirez L."/>
            <person name="Landsman D."/>
            <person name="Rodriguez-Kessler M."/>
            <person name="Delgado-Sanchez P."/>
        </authorList>
    </citation>
    <scope>NUCLEOTIDE SEQUENCE</scope>
    <source>
        <tissue evidence="1">Cladode</tissue>
    </source>
</reference>
<sequence>MLFLSLASQPMLRNFLIGHSTSTYRYRDIALASSKASLNLLPSSFEPHMLSSSTPNPTLKIESNVDFINRSWISMICLESAALAIKLANLTAFSRKIVLLKSLNTLVENS</sequence>
<protein>
    <submittedName>
        <fullName evidence="1">Uncharacterized protein</fullName>
    </submittedName>
</protein>
<accession>A0A7C8YC53</accession>
<name>A0A7C8YC53_OPUST</name>